<accession>A0A392R7U1</accession>
<feature type="non-terminal residue" evidence="1">
    <location>
        <position position="1"/>
    </location>
</feature>
<dbReference type="Proteomes" id="UP000265520">
    <property type="component" value="Unassembled WGS sequence"/>
</dbReference>
<reference evidence="1 2" key="1">
    <citation type="journal article" date="2018" name="Front. Plant Sci.">
        <title>Red Clover (Trifolium pratense) and Zigzag Clover (T. medium) - A Picture of Genomic Similarities and Differences.</title>
        <authorList>
            <person name="Dluhosova J."/>
            <person name="Istvanek J."/>
            <person name="Nedelnik J."/>
            <person name="Repkova J."/>
        </authorList>
    </citation>
    <scope>NUCLEOTIDE SEQUENCE [LARGE SCALE GENOMIC DNA]</scope>
    <source>
        <strain evidence="2">cv. 10/8</strain>
        <tissue evidence="1">Leaf</tissue>
    </source>
</reference>
<name>A0A392R7U1_9FABA</name>
<sequence>VGLWYKVLVAKYGEKEESMKKGGGRASVWWKDLWNIIEGDGGRDGG</sequence>
<keyword evidence="2" id="KW-1185">Reference proteome</keyword>
<dbReference type="EMBL" id="LXQA010190603">
    <property type="protein sequence ID" value="MCI31850.1"/>
    <property type="molecule type" value="Genomic_DNA"/>
</dbReference>
<proteinExistence type="predicted"/>
<comment type="caution">
    <text evidence="1">The sequence shown here is derived from an EMBL/GenBank/DDBJ whole genome shotgun (WGS) entry which is preliminary data.</text>
</comment>
<organism evidence="1 2">
    <name type="scientific">Trifolium medium</name>
    <dbReference type="NCBI Taxonomy" id="97028"/>
    <lineage>
        <taxon>Eukaryota</taxon>
        <taxon>Viridiplantae</taxon>
        <taxon>Streptophyta</taxon>
        <taxon>Embryophyta</taxon>
        <taxon>Tracheophyta</taxon>
        <taxon>Spermatophyta</taxon>
        <taxon>Magnoliopsida</taxon>
        <taxon>eudicotyledons</taxon>
        <taxon>Gunneridae</taxon>
        <taxon>Pentapetalae</taxon>
        <taxon>rosids</taxon>
        <taxon>fabids</taxon>
        <taxon>Fabales</taxon>
        <taxon>Fabaceae</taxon>
        <taxon>Papilionoideae</taxon>
        <taxon>50 kb inversion clade</taxon>
        <taxon>NPAAA clade</taxon>
        <taxon>Hologalegina</taxon>
        <taxon>IRL clade</taxon>
        <taxon>Trifolieae</taxon>
        <taxon>Trifolium</taxon>
    </lineage>
</organism>
<protein>
    <submittedName>
        <fullName evidence="1">Uncharacterized protein</fullName>
    </submittedName>
</protein>
<dbReference type="AlphaFoldDB" id="A0A392R7U1"/>
<evidence type="ECO:0000313" key="1">
    <source>
        <dbReference type="EMBL" id="MCI31850.1"/>
    </source>
</evidence>
<evidence type="ECO:0000313" key="2">
    <source>
        <dbReference type="Proteomes" id="UP000265520"/>
    </source>
</evidence>